<name>A0A9P9D4E4_9HYPO</name>
<reference evidence="1" key="1">
    <citation type="journal article" date="2021" name="Nat. Commun.">
        <title>Genetic determinants of endophytism in the Arabidopsis root mycobiome.</title>
        <authorList>
            <person name="Mesny F."/>
            <person name="Miyauchi S."/>
            <person name="Thiergart T."/>
            <person name="Pickel B."/>
            <person name="Atanasova L."/>
            <person name="Karlsson M."/>
            <person name="Huettel B."/>
            <person name="Barry K.W."/>
            <person name="Haridas S."/>
            <person name="Chen C."/>
            <person name="Bauer D."/>
            <person name="Andreopoulos W."/>
            <person name="Pangilinan J."/>
            <person name="LaButti K."/>
            <person name="Riley R."/>
            <person name="Lipzen A."/>
            <person name="Clum A."/>
            <person name="Drula E."/>
            <person name="Henrissat B."/>
            <person name="Kohler A."/>
            <person name="Grigoriev I.V."/>
            <person name="Martin F.M."/>
            <person name="Hacquard S."/>
        </authorList>
    </citation>
    <scope>NUCLEOTIDE SEQUENCE</scope>
    <source>
        <strain evidence="1">MPI-CAGE-AT-0021</strain>
    </source>
</reference>
<gene>
    <name evidence="1" type="ORF">B0J13DRAFT_659259</name>
</gene>
<evidence type="ECO:0000313" key="1">
    <source>
        <dbReference type="EMBL" id="KAH7112214.1"/>
    </source>
</evidence>
<proteinExistence type="predicted"/>
<comment type="caution">
    <text evidence="1">The sequence shown here is derived from an EMBL/GenBank/DDBJ whole genome shotgun (WGS) entry which is preliminary data.</text>
</comment>
<dbReference type="AlphaFoldDB" id="A0A9P9D4E4"/>
<protein>
    <submittedName>
        <fullName evidence="1">Uncharacterized protein</fullName>
    </submittedName>
</protein>
<organism evidence="1 2">
    <name type="scientific">Dactylonectria estremocensis</name>
    <dbReference type="NCBI Taxonomy" id="1079267"/>
    <lineage>
        <taxon>Eukaryota</taxon>
        <taxon>Fungi</taxon>
        <taxon>Dikarya</taxon>
        <taxon>Ascomycota</taxon>
        <taxon>Pezizomycotina</taxon>
        <taxon>Sordariomycetes</taxon>
        <taxon>Hypocreomycetidae</taxon>
        <taxon>Hypocreales</taxon>
        <taxon>Nectriaceae</taxon>
        <taxon>Dactylonectria</taxon>
    </lineage>
</organism>
<evidence type="ECO:0000313" key="2">
    <source>
        <dbReference type="Proteomes" id="UP000717696"/>
    </source>
</evidence>
<keyword evidence="2" id="KW-1185">Reference proteome</keyword>
<accession>A0A9P9D4E4</accession>
<dbReference type="EMBL" id="JAGMUU010000052">
    <property type="protein sequence ID" value="KAH7112214.1"/>
    <property type="molecule type" value="Genomic_DNA"/>
</dbReference>
<sequence length="258" mass="28486">MDRGDEESLKRRVVQRSLWAEEIAFSATFFYLRERRRLASYTYVQSSDIIGSSLLPDASCGHSQSTFNSTSFDSTSFDSTSFDSTRFSRPWLCDTGFDGTSLCAPASSSIAYLSRLALVALLTPVRQHQLSRAPARLSTSSLLSTSPSQHQLSRAPALLSTGSLSSTDSLLSTQPSRHHSPLGTLWIPLVQLLWIPAIPLKAVPFAGPEQQHQAADRPADRPMQTRSSYGMRGIFSRGWIWQGTLEGNGSRLYPCFAY</sequence>
<dbReference type="Proteomes" id="UP000717696">
    <property type="component" value="Unassembled WGS sequence"/>
</dbReference>